<evidence type="ECO:0000313" key="1">
    <source>
        <dbReference type="EMBL" id="CAJ1844245.1"/>
    </source>
</evidence>
<dbReference type="PANTHER" id="PTHR33384:SF52">
    <property type="entry name" value="DUF3741 DOMAIN-CONTAINING PROTEIN"/>
    <property type="match status" value="1"/>
</dbReference>
<accession>A0AA86RNL3</accession>
<proteinExistence type="predicted"/>
<organism evidence="1 2">
    <name type="scientific">Sphenostylis stenocarpa</name>
    <dbReference type="NCBI Taxonomy" id="92480"/>
    <lineage>
        <taxon>Eukaryota</taxon>
        <taxon>Viridiplantae</taxon>
        <taxon>Streptophyta</taxon>
        <taxon>Embryophyta</taxon>
        <taxon>Tracheophyta</taxon>
        <taxon>Spermatophyta</taxon>
        <taxon>Magnoliopsida</taxon>
        <taxon>eudicotyledons</taxon>
        <taxon>Gunneridae</taxon>
        <taxon>Pentapetalae</taxon>
        <taxon>rosids</taxon>
        <taxon>fabids</taxon>
        <taxon>Fabales</taxon>
        <taxon>Fabaceae</taxon>
        <taxon>Papilionoideae</taxon>
        <taxon>50 kb inversion clade</taxon>
        <taxon>NPAAA clade</taxon>
        <taxon>indigoferoid/millettioid clade</taxon>
        <taxon>Phaseoleae</taxon>
        <taxon>Sphenostylis</taxon>
    </lineage>
</organism>
<keyword evidence="2" id="KW-1185">Reference proteome</keyword>
<sequence>MVASLTEKVRGLSVGLPCAHSPLPIALSASLISSFGGYPQRSAVDLCTGSTPFLGCNRDTCGSLQILKMNFYNLHQSAFSACEEMRDSLPIADQNGPVFCPKPRRAGVLMNLPIRPVKWHLGQQAEGSDSKAGAELLDIVLKRESYGEDFSNQIPSSPPYFCGSPPVRAANPLIQDARFGDKENALVSTISSPSSLLSPSSASRKGGCARMKFGLKQAAVRVEGFDCLSRDHQNSGIPAVA</sequence>
<dbReference type="AlphaFoldDB" id="A0AA86RNL3"/>
<dbReference type="Proteomes" id="UP001189624">
    <property type="component" value="Chromosome 1"/>
</dbReference>
<name>A0AA86RNL3_9FABA</name>
<dbReference type="PANTHER" id="PTHR33384">
    <property type="entry name" value="EXPRESSED PROTEIN"/>
    <property type="match status" value="1"/>
</dbReference>
<reference evidence="1" key="1">
    <citation type="submission" date="2023-10" db="EMBL/GenBank/DDBJ databases">
        <authorList>
            <person name="Domelevo Entfellner J.-B."/>
        </authorList>
    </citation>
    <scope>NUCLEOTIDE SEQUENCE</scope>
</reference>
<gene>
    <name evidence="1" type="ORF">AYBTSS11_LOCUS1741</name>
</gene>
<evidence type="ECO:0000313" key="2">
    <source>
        <dbReference type="Proteomes" id="UP001189624"/>
    </source>
</evidence>
<dbReference type="Gramene" id="rna-AYBTSS11_LOCUS1741">
    <property type="protein sequence ID" value="CAJ1844245.1"/>
    <property type="gene ID" value="gene-AYBTSS11_LOCUS1741"/>
</dbReference>
<dbReference type="EMBL" id="OY731398">
    <property type="protein sequence ID" value="CAJ1844245.1"/>
    <property type="molecule type" value="Genomic_DNA"/>
</dbReference>
<protein>
    <submittedName>
        <fullName evidence="1">Uncharacterized protein</fullName>
    </submittedName>
</protein>